<dbReference type="InParanoid" id="A0A3B5QFI3"/>
<sequence length="119" mass="13280">MDRATVTNCSLGLLGLLLLQGVISVEGRSIFTSGNHVFNLRDDPDIQSKIIALLFHKTLASGEKDDPVGMRLGNKLADVEELRTVWEDLELERKMSANVAEDKSITTKRGEPCFWKYCV</sequence>
<comment type="subcellular location">
    <subcellularLocation>
        <location evidence="1">Secreted</location>
    </subcellularLocation>
</comment>
<dbReference type="GeneTree" id="ENSGT01030000234774"/>
<evidence type="ECO:0000256" key="5">
    <source>
        <dbReference type="ARBA" id="ARBA00023157"/>
    </source>
</evidence>
<evidence type="ECO:0000256" key="1">
    <source>
        <dbReference type="ARBA" id="ARBA00004613"/>
    </source>
</evidence>
<dbReference type="AlphaFoldDB" id="A0A3B5QFI3"/>
<dbReference type="PANTHER" id="PTHR36876:SF1">
    <property type="entry name" value="UROTENSIN-2B"/>
    <property type="match status" value="1"/>
</dbReference>
<evidence type="ECO:0000256" key="6">
    <source>
        <dbReference type="SAM" id="SignalP"/>
    </source>
</evidence>
<keyword evidence="6" id="KW-0732">Signal</keyword>
<dbReference type="Ensembl" id="ENSXMAT00000022312.1">
    <property type="protein sequence ID" value="ENSXMAP00000029726.1"/>
    <property type="gene ID" value="ENSXMAG00000021823.1"/>
</dbReference>
<evidence type="ECO:0000256" key="2">
    <source>
        <dbReference type="ARBA" id="ARBA00006719"/>
    </source>
</evidence>
<dbReference type="InterPro" id="IPR001483">
    <property type="entry name" value="Urotensin_II"/>
</dbReference>
<dbReference type="PROSITE" id="PS00984">
    <property type="entry name" value="UROTENSIN_II"/>
    <property type="match status" value="1"/>
</dbReference>
<reference evidence="7" key="4">
    <citation type="submission" date="2025-09" db="UniProtKB">
        <authorList>
            <consortium name="Ensembl"/>
        </authorList>
    </citation>
    <scope>IDENTIFICATION</scope>
    <source>
        <strain evidence="7">JP 163 A</strain>
    </source>
</reference>
<dbReference type="Proteomes" id="UP000002852">
    <property type="component" value="Unassembled WGS sequence"/>
</dbReference>
<reference evidence="8" key="1">
    <citation type="submission" date="2012-01" db="EMBL/GenBank/DDBJ databases">
        <authorList>
            <person name="Walter R."/>
            <person name="Schartl M."/>
            <person name="Warren W."/>
        </authorList>
    </citation>
    <scope>NUCLEOTIDE SEQUENCE [LARGE SCALE GENOMIC DNA]</scope>
    <source>
        <strain evidence="8">JP 163 A</strain>
    </source>
</reference>
<organism evidence="7 8">
    <name type="scientific">Xiphophorus maculatus</name>
    <name type="common">Southern platyfish</name>
    <name type="synonym">Platypoecilus maculatus</name>
    <dbReference type="NCBI Taxonomy" id="8083"/>
    <lineage>
        <taxon>Eukaryota</taxon>
        <taxon>Metazoa</taxon>
        <taxon>Chordata</taxon>
        <taxon>Craniata</taxon>
        <taxon>Vertebrata</taxon>
        <taxon>Euteleostomi</taxon>
        <taxon>Actinopterygii</taxon>
        <taxon>Neopterygii</taxon>
        <taxon>Teleostei</taxon>
        <taxon>Neoteleostei</taxon>
        <taxon>Acanthomorphata</taxon>
        <taxon>Ovalentaria</taxon>
        <taxon>Atherinomorphae</taxon>
        <taxon>Cyprinodontiformes</taxon>
        <taxon>Poeciliidae</taxon>
        <taxon>Poeciliinae</taxon>
        <taxon>Xiphophorus</taxon>
    </lineage>
</organism>
<protein>
    <recommendedName>
        <fullName evidence="9">Urotensin 2 domain containing</fullName>
    </recommendedName>
</protein>
<accession>A0A3B5QFI3</accession>
<dbReference type="OMA" id="TMALCVP"/>
<reference evidence="8" key="2">
    <citation type="journal article" date="2013" name="Nat. Genet.">
        <title>The genome of the platyfish, Xiphophorus maculatus, provides insights into evolutionary adaptation and several complex traits.</title>
        <authorList>
            <person name="Schartl M."/>
            <person name="Walter R.B."/>
            <person name="Shen Y."/>
            <person name="Garcia T."/>
            <person name="Catchen J."/>
            <person name="Amores A."/>
            <person name="Braasch I."/>
            <person name="Chalopin D."/>
            <person name="Volff J.N."/>
            <person name="Lesch K.P."/>
            <person name="Bisazza A."/>
            <person name="Minx P."/>
            <person name="Hillier L."/>
            <person name="Wilson R.K."/>
            <person name="Fuerstenberg S."/>
            <person name="Boore J."/>
            <person name="Searle S."/>
            <person name="Postlethwait J.H."/>
            <person name="Warren W.C."/>
        </authorList>
    </citation>
    <scope>NUCLEOTIDE SEQUENCE [LARGE SCALE GENOMIC DNA]</scope>
    <source>
        <strain evidence="8">JP 163 A</strain>
    </source>
</reference>
<dbReference type="GO" id="GO:0097746">
    <property type="term" value="P:blood vessel diameter maintenance"/>
    <property type="evidence" value="ECO:0007669"/>
    <property type="project" value="InterPro"/>
</dbReference>
<dbReference type="GO" id="GO:0008217">
    <property type="term" value="P:regulation of blood pressure"/>
    <property type="evidence" value="ECO:0007669"/>
    <property type="project" value="InterPro"/>
</dbReference>
<evidence type="ECO:0000256" key="4">
    <source>
        <dbReference type="ARBA" id="ARBA00022702"/>
    </source>
</evidence>
<evidence type="ECO:0008006" key="9">
    <source>
        <dbReference type="Google" id="ProtNLM"/>
    </source>
</evidence>
<proteinExistence type="inferred from homology"/>
<evidence type="ECO:0000256" key="3">
    <source>
        <dbReference type="ARBA" id="ARBA00022525"/>
    </source>
</evidence>
<feature type="chain" id="PRO_5017411089" description="Urotensin 2 domain containing" evidence="6">
    <location>
        <begin position="28"/>
        <end position="119"/>
    </location>
</feature>
<dbReference type="GO" id="GO:0005179">
    <property type="term" value="F:hormone activity"/>
    <property type="evidence" value="ECO:0007669"/>
    <property type="project" value="UniProtKB-KW"/>
</dbReference>
<keyword evidence="8" id="KW-1185">Reference proteome</keyword>
<keyword evidence="3" id="KW-0964">Secreted</keyword>
<keyword evidence="4" id="KW-0372">Hormone</keyword>
<dbReference type="GO" id="GO:0005576">
    <property type="term" value="C:extracellular region"/>
    <property type="evidence" value="ECO:0007669"/>
    <property type="project" value="UniProtKB-SubCell"/>
</dbReference>
<comment type="similarity">
    <text evidence="2">Belongs to the urotensin-2 family.</text>
</comment>
<dbReference type="PANTHER" id="PTHR36876">
    <property type="entry name" value="UROTENSIN-2B"/>
    <property type="match status" value="1"/>
</dbReference>
<dbReference type="InterPro" id="IPR043255">
    <property type="entry name" value="U-IIB"/>
</dbReference>
<evidence type="ECO:0000313" key="7">
    <source>
        <dbReference type="Ensembl" id="ENSXMAP00000029726.1"/>
    </source>
</evidence>
<keyword evidence="5" id="KW-1015">Disulfide bond</keyword>
<name>A0A3B5QFI3_XIPMA</name>
<reference evidence="7" key="3">
    <citation type="submission" date="2025-08" db="UniProtKB">
        <authorList>
            <consortium name="Ensembl"/>
        </authorList>
    </citation>
    <scope>IDENTIFICATION</scope>
    <source>
        <strain evidence="7">JP 163 A</strain>
    </source>
</reference>
<evidence type="ECO:0000313" key="8">
    <source>
        <dbReference type="Proteomes" id="UP000002852"/>
    </source>
</evidence>
<feature type="signal peptide" evidence="6">
    <location>
        <begin position="1"/>
        <end position="27"/>
    </location>
</feature>